<feature type="region of interest" description="Disordered" evidence="1">
    <location>
        <begin position="1"/>
        <end position="22"/>
    </location>
</feature>
<sequence>MTEEEKSQASVRSGASGASGANFGGAMQGDTFSKVDEILFSFLFPLYEQKKKPNELWNIFMIVWQIVQMSAMSLYSVDIQTNQVSRVASVVGYLDGSQLSLIIGKYLPYVNIGIFVLEIAMIG</sequence>
<reference evidence="2 3" key="1">
    <citation type="submission" date="2019-03" db="EMBL/GenBank/DDBJ databases">
        <title>Single cell metagenomics reveals metabolic interactions within the superorganism composed of flagellate Streblomastix strix and complex community of Bacteroidetes bacteria on its surface.</title>
        <authorList>
            <person name="Treitli S.C."/>
            <person name="Kolisko M."/>
            <person name="Husnik F."/>
            <person name="Keeling P."/>
            <person name="Hampl V."/>
        </authorList>
    </citation>
    <scope>NUCLEOTIDE SEQUENCE [LARGE SCALE GENOMIC DNA]</scope>
    <source>
        <strain evidence="2">ST1C</strain>
    </source>
</reference>
<name>A0A5J4U9N7_9EUKA</name>
<evidence type="ECO:0000313" key="2">
    <source>
        <dbReference type="EMBL" id="KAA6366930.1"/>
    </source>
</evidence>
<comment type="caution">
    <text evidence="2">The sequence shown here is derived from an EMBL/GenBank/DDBJ whole genome shotgun (WGS) entry which is preliminary data.</text>
</comment>
<protein>
    <submittedName>
        <fullName evidence="2">Uncharacterized protein</fullName>
    </submittedName>
</protein>
<gene>
    <name evidence="2" type="ORF">EZS28_037542</name>
</gene>
<organism evidence="2 3">
    <name type="scientific">Streblomastix strix</name>
    <dbReference type="NCBI Taxonomy" id="222440"/>
    <lineage>
        <taxon>Eukaryota</taxon>
        <taxon>Metamonada</taxon>
        <taxon>Preaxostyla</taxon>
        <taxon>Oxymonadida</taxon>
        <taxon>Streblomastigidae</taxon>
        <taxon>Streblomastix</taxon>
    </lineage>
</organism>
<feature type="non-terminal residue" evidence="2">
    <location>
        <position position="123"/>
    </location>
</feature>
<proteinExistence type="predicted"/>
<evidence type="ECO:0000256" key="1">
    <source>
        <dbReference type="SAM" id="MobiDB-lite"/>
    </source>
</evidence>
<dbReference type="AlphaFoldDB" id="A0A5J4U9N7"/>
<accession>A0A5J4U9N7</accession>
<feature type="compositionally biased region" description="Low complexity" evidence="1">
    <location>
        <begin position="8"/>
        <end position="21"/>
    </location>
</feature>
<dbReference type="Proteomes" id="UP000324800">
    <property type="component" value="Unassembled WGS sequence"/>
</dbReference>
<dbReference type="EMBL" id="SNRW01018859">
    <property type="protein sequence ID" value="KAA6366930.1"/>
    <property type="molecule type" value="Genomic_DNA"/>
</dbReference>
<evidence type="ECO:0000313" key="3">
    <source>
        <dbReference type="Proteomes" id="UP000324800"/>
    </source>
</evidence>